<organism evidence="1 2">
    <name type="scientific">Entomophthora muscae</name>
    <dbReference type="NCBI Taxonomy" id="34485"/>
    <lineage>
        <taxon>Eukaryota</taxon>
        <taxon>Fungi</taxon>
        <taxon>Fungi incertae sedis</taxon>
        <taxon>Zoopagomycota</taxon>
        <taxon>Entomophthoromycotina</taxon>
        <taxon>Entomophthoromycetes</taxon>
        <taxon>Entomophthorales</taxon>
        <taxon>Entomophthoraceae</taxon>
        <taxon>Entomophthora</taxon>
    </lineage>
</organism>
<evidence type="ECO:0000313" key="2">
    <source>
        <dbReference type="Proteomes" id="UP001165960"/>
    </source>
</evidence>
<comment type="caution">
    <text evidence="1">The sequence shown here is derived from an EMBL/GenBank/DDBJ whole genome shotgun (WGS) entry which is preliminary data.</text>
</comment>
<keyword evidence="2" id="KW-1185">Reference proteome</keyword>
<dbReference type="EMBL" id="QTSX02006228">
    <property type="protein sequence ID" value="KAJ9055863.1"/>
    <property type="molecule type" value="Genomic_DNA"/>
</dbReference>
<protein>
    <submittedName>
        <fullName evidence="1">Uncharacterized protein</fullName>
    </submittedName>
</protein>
<gene>
    <name evidence="1" type="ORF">DSO57_1038906</name>
</gene>
<proteinExistence type="predicted"/>
<dbReference type="Proteomes" id="UP001165960">
    <property type="component" value="Unassembled WGS sequence"/>
</dbReference>
<name>A0ACC2S0H2_9FUNG</name>
<reference evidence="1" key="1">
    <citation type="submission" date="2022-04" db="EMBL/GenBank/DDBJ databases">
        <title>Genome of the entomopathogenic fungus Entomophthora muscae.</title>
        <authorList>
            <person name="Elya C."/>
            <person name="Lovett B.R."/>
            <person name="Lee E."/>
            <person name="Macias A.M."/>
            <person name="Hajek A.E."/>
            <person name="De Bivort B.L."/>
            <person name="Kasson M.T."/>
            <person name="De Fine Licht H.H."/>
            <person name="Stajich J.E."/>
        </authorList>
    </citation>
    <scope>NUCLEOTIDE SEQUENCE</scope>
    <source>
        <strain evidence="1">Berkeley</strain>
    </source>
</reference>
<sequence>MYMFGLFVAGVLGLATISKEVKHDAHKQKLVSVLVQLTPANIPTASYDSRLATEAEIDTFAKALYSAINRHAKRSSKGVKEILDEQVALKAIPPYRFYPISNTFAVEAQPWLIKQLASAPKVEEITSNRLVPSEVQRDDSKFSRLEYNSLWTGSEAHWSLNYINVTSLSCSIFKKAAQLRYGSADTGVEFTHPALAQNYFGLQKDGSIAHDYAWWDANKFTNDNATQVACPVDMQTPCDDSDHGTHTTGTVVGLMNLGVSPSSKWMACKNMYNGLGSPETYLGCLQFFLAPTNLYGINPKPELRPHVIGNSYGCPGNEGCSRASFKYALRALKASGIFMSVSAGNDGRGGCSTINSPPAIDPNSFTVAATDYMSSRRARFSSLGPVPERPDGALDVSAPGVNITSAIRGNRYAAFQGTSMASPHVSGAVLLIMAACPHLLRKVELVEDLLRNTATPLYPVLGCGNNTLTALPNNEFGYGIINVAQAINQCRSELYIK</sequence>
<accession>A0ACC2S0H2</accession>
<evidence type="ECO:0000313" key="1">
    <source>
        <dbReference type="EMBL" id="KAJ9055863.1"/>
    </source>
</evidence>